<keyword evidence="9 12" id="KW-0067">ATP-binding</keyword>
<dbReference type="GO" id="GO:0005524">
    <property type="term" value="F:ATP binding"/>
    <property type="evidence" value="ECO:0007669"/>
    <property type="project" value="UniProtKB-KW"/>
</dbReference>
<dbReference type="EC" id="2.7.2.4" evidence="13"/>
<dbReference type="SUPFAM" id="SSF53633">
    <property type="entry name" value="Carbamate kinase-like"/>
    <property type="match status" value="1"/>
</dbReference>
<dbReference type="UniPathway" id="UPA00051">
    <property type="reaction ID" value="UER00462"/>
</dbReference>
<dbReference type="Pfam" id="PF22468">
    <property type="entry name" value="ACT_9"/>
    <property type="match status" value="1"/>
</dbReference>
<dbReference type="GO" id="GO:0009088">
    <property type="term" value="P:threonine biosynthetic process"/>
    <property type="evidence" value="ECO:0007669"/>
    <property type="project" value="UniProtKB-UniPathway"/>
</dbReference>
<feature type="binding site" evidence="12">
    <location>
        <position position="183"/>
    </location>
    <ligand>
        <name>ATP</name>
        <dbReference type="ChEBI" id="CHEBI:30616"/>
    </ligand>
</feature>
<dbReference type="PIRSF" id="PIRSF000726">
    <property type="entry name" value="Asp_kin"/>
    <property type="match status" value="1"/>
</dbReference>
<feature type="binding site" evidence="12">
    <location>
        <begin position="172"/>
        <end position="173"/>
    </location>
    <ligand>
        <name>ATP</name>
        <dbReference type="ChEBI" id="CHEBI:30616"/>
    </ligand>
</feature>
<evidence type="ECO:0000256" key="3">
    <source>
        <dbReference type="ARBA" id="ARBA00005139"/>
    </source>
</evidence>
<comment type="catalytic activity">
    <reaction evidence="11 13">
        <text>L-aspartate + ATP = 4-phospho-L-aspartate + ADP</text>
        <dbReference type="Rhea" id="RHEA:23776"/>
        <dbReference type="ChEBI" id="CHEBI:29991"/>
        <dbReference type="ChEBI" id="CHEBI:30616"/>
        <dbReference type="ChEBI" id="CHEBI:57535"/>
        <dbReference type="ChEBI" id="CHEBI:456216"/>
        <dbReference type="EC" id="2.7.2.4"/>
    </reaction>
</comment>
<evidence type="ECO:0000259" key="15">
    <source>
        <dbReference type="PROSITE" id="PS51671"/>
    </source>
</evidence>
<dbReference type="AlphaFoldDB" id="A0A7C5QAP7"/>
<feature type="domain" description="ACT" evidence="15">
    <location>
        <begin position="343"/>
        <end position="415"/>
    </location>
</feature>
<accession>A0A7C5QAP7</accession>
<dbReference type="FunFam" id="3.40.1160.10:FF:000002">
    <property type="entry name" value="Aspartokinase"/>
    <property type="match status" value="1"/>
</dbReference>
<reference evidence="16" key="1">
    <citation type="journal article" date="2020" name="mSystems">
        <title>Genome- and Community-Level Interaction Insights into Carbon Utilization and Element Cycling Functions of Hydrothermarchaeota in Hydrothermal Sediment.</title>
        <authorList>
            <person name="Zhou Z."/>
            <person name="Liu Y."/>
            <person name="Xu W."/>
            <person name="Pan J."/>
            <person name="Luo Z.H."/>
            <person name="Li M."/>
        </authorList>
    </citation>
    <scope>NUCLEOTIDE SEQUENCE [LARGE SCALE GENOMIC DNA]</scope>
    <source>
        <strain evidence="16">HyVt-501</strain>
    </source>
</reference>
<comment type="caution">
    <text evidence="16">The sequence shown here is derived from an EMBL/GenBank/DDBJ whole genome shotgun (WGS) entry which is preliminary data.</text>
</comment>
<proteinExistence type="inferred from homology"/>
<comment type="pathway">
    <text evidence="3 14">Amino-acid biosynthesis; L-threonine biosynthesis; L-threonine from L-aspartate: step 1/5.</text>
</comment>
<dbReference type="NCBIfam" id="TIGR00656">
    <property type="entry name" value="asp_kin_monofn"/>
    <property type="match status" value="1"/>
</dbReference>
<dbReference type="CDD" id="cd04923">
    <property type="entry name" value="ACT_AK-LysC-DapG-like_2"/>
    <property type="match status" value="1"/>
</dbReference>
<dbReference type="NCBIfam" id="TIGR00657">
    <property type="entry name" value="asp_kinases"/>
    <property type="match status" value="1"/>
</dbReference>
<evidence type="ECO:0000256" key="11">
    <source>
        <dbReference type="ARBA" id="ARBA00047872"/>
    </source>
</evidence>
<dbReference type="InterPro" id="IPR054352">
    <property type="entry name" value="ACT_Aspartokinase"/>
</dbReference>
<dbReference type="Proteomes" id="UP000885792">
    <property type="component" value="Unassembled WGS sequence"/>
</dbReference>
<evidence type="ECO:0000256" key="14">
    <source>
        <dbReference type="RuleBase" id="RU004249"/>
    </source>
</evidence>
<dbReference type="GO" id="GO:0005829">
    <property type="term" value="C:cytosol"/>
    <property type="evidence" value="ECO:0007669"/>
    <property type="project" value="TreeGrafter"/>
</dbReference>
<dbReference type="InterPro" id="IPR005260">
    <property type="entry name" value="Asp_kin_monofn"/>
</dbReference>
<keyword evidence="6 13" id="KW-0808">Transferase</keyword>
<dbReference type="InterPro" id="IPR045865">
    <property type="entry name" value="ACT-like_dom_sf"/>
</dbReference>
<dbReference type="UniPathway" id="UPA00050">
    <property type="reaction ID" value="UER00461"/>
</dbReference>
<dbReference type="GO" id="GO:0004072">
    <property type="term" value="F:aspartate kinase activity"/>
    <property type="evidence" value="ECO:0007669"/>
    <property type="project" value="UniProtKB-EC"/>
</dbReference>
<dbReference type="NCBIfam" id="NF005155">
    <property type="entry name" value="PRK06635.1-4"/>
    <property type="match status" value="1"/>
</dbReference>
<keyword evidence="7 12" id="KW-0547">Nucleotide-binding</keyword>
<dbReference type="GO" id="GO:0009089">
    <property type="term" value="P:lysine biosynthetic process via diaminopimelate"/>
    <property type="evidence" value="ECO:0007669"/>
    <property type="project" value="UniProtKB-UniPathway"/>
</dbReference>
<dbReference type="CDD" id="cd04913">
    <property type="entry name" value="ACT_AKii-LysC-BS-like_1"/>
    <property type="match status" value="1"/>
</dbReference>
<keyword evidence="8 13" id="KW-0418">Kinase</keyword>
<comment type="similarity">
    <text evidence="4 13">Belongs to the aspartokinase family.</text>
</comment>
<keyword evidence="5 14" id="KW-0028">Amino-acid biosynthesis</keyword>
<organism evidence="16">
    <name type="scientific">Aquifex aeolicus</name>
    <dbReference type="NCBI Taxonomy" id="63363"/>
    <lineage>
        <taxon>Bacteria</taxon>
        <taxon>Pseudomonadati</taxon>
        <taxon>Aquificota</taxon>
        <taxon>Aquificia</taxon>
        <taxon>Aquificales</taxon>
        <taxon>Aquificaceae</taxon>
        <taxon>Aquifex</taxon>
    </lineage>
</organism>
<evidence type="ECO:0000256" key="7">
    <source>
        <dbReference type="ARBA" id="ARBA00022741"/>
    </source>
</evidence>
<evidence type="ECO:0000256" key="8">
    <source>
        <dbReference type="ARBA" id="ARBA00022777"/>
    </source>
</evidence>
<comment type="pathway">
    <text evidence="2 14">Amino-acid biosynthesis; L-methionine biosynthesis via de novo pathway; L-homoserine from L-aspartate: step 1/3.</text>
</comment>
<dbReference type="SUPFAM" id="SSF55021">
    <property type="entry name" value="ACT-like"/>
    <property type="match status" value="2"/>
</dbReference>
<dbReference type="InterPro" id="IPR001048">
    <property type="entry name" value="Asp/Glu/Uridylate_kinase"/>
</dbReference>
<comment type="pathway">
    <text evidence="1 14">Amino-acid biosynthesis; L-lysine biosynthesis via DAP pathway; (S)-tetrahydrodipicolinate from L-aspartate: step 1/4.</text>
</comment>
<evidence type="ECO:0000256" key="9">
    <source>
        <dbReference type="ARBA" id="ARBA00022840"/>
    </source>
</evidence>
<evidence type="ECO:0000256" key="5">
    <source>
        <dbReference type="ARBA" id="ARBA00022605"/>
    </source>
</evidence>
<dbReference type="Pfam" id="PF01842">
    <property type="entry name" value="ACT"/>
    <property type="match status" value="1"/>
</dbReference>
<evidence type="ECO:0000256" key="10">
    <source>
        <dbReference type="ARBA" id="ARBA00023154"/>
    </source>
</evidence>
<dbReference type="PANTHER" id="PTHR21499:SF3">
    <property type="entry name" value="ASPARTOKINASE"/>
    <property type="match status" value="1"/>
</dbReference>
<keyword evidence="10" id="KW-0457">Lysine biosynthesis</keyword>
<evidence type="ECO:0000313" key="16">
    <source>
        <dbReference type="EMBL" id="HHJ64999.1"/>
    </source>
</evidence>
<dbReference type="FunFam" id="3.30.2130.10:FF:000002">
    <property type="entry name" value="Aspartokinase"/>
    <property type="match status" value="1"/>
</dbReference>
<feature type="binding site" evidence="12">
    <location>
        <position position="74"/>
    </location>
    <ligand>
        <name>substrate</name>
    </ligand>
</feature>
<evidence type="ECO:0000256" key="1">
    <source>
        <dbReference type="ARBA" id="ARBA00004766"/>
    </source>
</evidence>
<dbReference type="CDD" id="cd04261">
    <property type="entry name" value="AAK_AKii-LysC-BS"/>
    <property type="match status" value="1"/>
</dbReference>
<evidence type="ECO:0000256" key="2">
    <source>
        <dbReference type="ARBA" id="ARBA00004986"/>
    </source>
</evidence>
<evidence type="ECO:0000256" key="4">
    <source>
        <dbReference type="ARBA" id="ARBA00010122"/>
    </source>
</evidence>
<dbReference type="InterPro" id="IPR018042">
    <property type="entry name" value="Aspartate_kinase_CS"/>
</dbReference>
<dbReference type="InterPro" id="IPR001341">
    <property type="entry name" value="Asp_kinase"/>
</dbReference>
<dbReference type="InterPro" id="IPR002912">
    <property type="entry name" value="ACT_dom"/>
</dbReference>
<feature type="binding site" evidence="12">
    <location>
        <position position="47"/>
    </location>
    <ligand>
        <name>substrate</name>
    </ligand>
</feature>
<dbReference type="PROSITE" id="PS51671">
    <property type="entry name" value="ACT"/>
    <property type="match status" value="2"/>
</dbReference>
<dbReference type="UniPathway" id="UPA00034">
    <property type="reaction ID" value="UER00015"/>
</dbReference>
<evidence type="ECO:0000256" key="13">
    <source>
        <dbReference type="RuleBase" id="RU003448"/>
    </source>
</evidence>
<dbReference type="PROSITE" id="PS00324">
    <property type="entry name" value="ASPARTOKINASE"/>
    <property type="match status" value="1"/>
</dbReference>
<dbReference type="PANTHER" id="PTHR21499">
    <property type="entry name" value="ASPARTATE KINASE"/>
    <property type="match status" value="1"/>
</dbReference>
<dbReference type="EMBL" id="DRNB01000333">
    <property type="protein sequence ID" value="HHJ64999.1"/>
    <property type="molecule type" value="Genomic_DNA"/>
</dbReference>
<protein>
    <recommendedName>
        <fullName evidence="13">Aspartokinase</fullName>
        <ecNumber evidence="13">2.7.2.4</ecNumber>
    </recommendedName>
</protein>
<name>A0A7C5QAP7_AQUAO</name>
<dbReference type="NCBIfam" id="NF005154">
    <property type="entry name" value="PRK06635.1-2"/>
    <property type="match status" value="1"/>
</dbReference>
<feature type="domain" description="ACT" evidence="15">
    <location>
        <begin position="263"/>
        <end position="337"/>
    </location>
</feature>
<gene>
    <name evidence="16" type="ORF">ENJ61_08870</name>
</gene>
<dbReference type="InterPro" id="IPR036393">
    <property type="entry name" value="AceGlu_kinase-like_sf"/>
</dbReference>
<sequence>MRIVVQKFGGTSVGSLERIENAAERVLRALERGDRVVVVSSAMGGETDALLDLAHRVSEFPNERELDMLLATGEQKAVALFAMTLRRKGCPAVSLCGWQVPIVTDSIHTKARIKRIGTQRLKNYLSEGYVPVVAGFQGVTEDWEVTTLGRGGSDTTAVALAAALSADCEIYTDVTGVFTADPRIVPSARKIPCISYEEMLELASLGARVMQIRSVEFAAKYRVRIHVRSSFEEEEGTWIVPEDEIMEKVVVRGITVDTGESRITVVRVPDRPGIAARIFKALGEAHIVVDMIVQNVSHEGFTDMSFTVSRNDAQKAEEIVRKVAREIGAREVVRDDRVAKVSIVGLGMRSSYGTAARMFEVLSKNGINITAISTSEIKISCLIDEKFAELAVRALHEAFVEDQEELKVEEGKQGE</sequence>
<dbReference type="Gene3D" id="3.30.2130.10">
    <property type="entry name" value="VC0802-like"/>
    <property type="match status" value="1"/>
</dbReference>
<evidence type="ECO:0000256" key="6">
    <source>
        <dbReference type="ARBA" id="ARBA00022679"/>
    </source>
</evidence>
<dbReference type="Gene3D" id="3.40.1160.10">
    <property type="entry name" value="Acetylglutamate kinase-like"/>
    <property type="match status" value="1"/>
</dbReference>
<feature type="binding site" evidence="12">
    <location>
        <begin position="7"/>
        <end position="10"/>
    </location>
    <ligand>
        <name>ATP</name>
        <dbReference type="ChEBI" id="CHEBI:30616"/>
    </ligand>
</feature>
<dbReference type="InterPro" id="IPR041740">
    <property type="entry name" value="AKii-LysC-BS"/>
</dbReference>
<dbReference type="Pfam" id="PF00696">
    <property type="entry name" value="AA_kinase"/>
    <property type="match status" value="1"/>
</dbReference>
<dbReference type="GO" id="GO:0009090">
    <property type="term" value="P:homoserine biosynthetic process"/>
    <property type="evidence" value="ECO:0007669"/>
    <property type="project" value="TreeGrafter"/>
</dbReference>
<evidence type="ECO:0000256" key="12">
    <source>
        <dbReference type="PIRSR" id="PIRSR000726-1"/>
    </source>
</evidence>